<name>A0A563EIR3_9PSEU</name>
<dbReference type="SUPFAM" id="SSF51126">
    <property type="entry name" value="Pectin lyase-like"/>
    <property type="match status" value="1"/>
</dbReference>
<keyword evidence="7" id="KW-1185">Reference proteome</keyword>
<dbReference type="OrthoDB" id="3196343at2"/>
<proteinExistence type="inferred from homology"/>
<sequence>MSGSRRDFLKVSGLVAAGLLATPGVALAADPWDAVPGILARIKPPTFPDRDFLVTAYGAKPDGSTDNAAAFRKAIQACTEAGGGRVVVRGGVFVTGGITLQSNVNLFVDKGATIRFHTDPKKYLPVVPTRWQGIECLNYQAFLYANNATNIAVTGAGTLDGQGQTWKPWGGGGGSWTQLQKWGADNTPVAQRRLGEGHKLRPNLIQFVECTNILISGITIERPPMWSVHPVKSRNITVSGITVNSRGGGGNNDGVDPECCTDVHITDCTFNTGDDCIAIKSGRDVDGRRVNMPSQNIVVENSTFVFSNRGAICIGSEASGGARNVYARNCRVNPANAADQLWYVVFIKTSKYRGGTIDGVHFRDITANKLTKSPVFITLNYSGSGNSGPVSNPTVRNITVDRLTVAGSKEYAVEVDGLAASKVSDVVVSSSTFTAISRGANKISNAQNVTFPNTKINGKPA</sequence>
<dbReference type="GO" id="GO:0004650">
    <property type="term" value="F:polygalacturonase activity"/>
    <property type="evidence" value="ECO:0007669"/>
    <property type="project" value="InterPro"/>
</dbReference>
<comment type="similarity">
    <text evidence="1 4">Belongs to the glycosyl hydrolase 28 family.</text>
</comment>
<dbReference type="InterPro" id="IPR019546">
    <property type="entry name" value="TAT_signal_bac_arc"/>
</dbReference>
<dbReference type="GO" id="GO:0005975">
    <property type="term" value="P:carbohydrate metabolic process"/>
    <property type="evidence" value="ECO:0007669"/>
    <property type="project" value="InterPro"/>
</dbReference>
<dbReference type="SMART" id="SM00710">
    <property type="entry name" value="PbH1"/>
    <property type="match status" value="5"/>
</dbReference>
<evidence type="ECO:0000313" key="6">
    <source>
        <dbReference type="EMBL" id="TWP46448.1"/>
    </source>
</evidence>
<dbReference type="InterPro" id="IPR011050">
    <property type="entry name" value="Pectin_lyase_fold/virulence"/>
</dbReference>
<dbReference type="InterPro" id="IPR000743">
    <property type="entry name" value="Glyco_hydro_28"/>
</dbReference>
<protein>
    <submittedName>
        <fullName evidence="6">Twin-arginine translocation signal domain-containing protein</fullName>
    </submittedName>
</protein>
<keyword evidence="3 4" id="KW-0326">Glycosidase</keyword>
<dbReference type="PANTHER" id="PTHR31339:SF9">
    <property type="entry name" value="PLASMIN AND FIBRONECTIN-BINDING PROTEIN A"/>
    <property type="match status" value="1"/>
</dbReference>
<dbReference type="EMBL" id="VOBR01000032">
    <property type="protein sequence ID" value="TWP46448.1"/>
    <property type="molecule type" value="Genomic_DNA"/>
</dbReference>
<dbReference type="InterPro" id="IPR012334">
    <property type="entry name" value="Pectin_lyas_fold"/>
</dbReference>
<gene>
    <name evidence="6" type="ORF">FKR81_35365</name>
</gene>
<dbReference type="InterPro" id="IPR006626">
    <property type="entry name" value="PbH1"/>
</dbReference>
<feature type="signal peptide" evidence="5">
    <location>
        <begin position="1"/>
        <end position="28"/>
    </location>
</feature>
<evidence type="ECO:0000256" key="2">
    <source>
        <dbReference type="ARBA" id="ARBA00022801"/>
    </source>
</evidence>
<dbReference type="Pfam" id="PF00295">
    <property type="entry name" value="Glyco_hydro_28"/>
    <property type="match status" value="1"/>
</dbReference>
<dbReference type="Proteomes" id="UP000316639">
    <property type="component" value="Unassembled WGS sequence"/>
</dbReference>
<dbReference type="Gene3D" id="2.160.20.10">
    <property type="entry name" value="Single-stranded right-handed beta-helix, Pectin lyase-like"/>
    <property type="match status" value="1"/>
</dbReference>
<reference evidence="6 7" key="1">
    <citation type="submission" date="2019-07" db="EMBL/GenBank/DDBJ databases">
        <title>Lentzea xizangensis sp. nov., isolated from Qinghai-Tibetan Plateau Soils.</title>
        <authorList>
            <person name="Huang J."/>
        </authorList>
    </citation>
    <scope>NUCLEOTIDE SEQUENCE [LARGE SCALE GENOMIC DNA]</scope>
    <source>
        <strain evidence="6 7">FXJ1.1311</strain>
    </source>
</reference>
<keyword evidence="2 4" id="KW-0378">Hydrolase</keyword>
<evidence type="ECO:0000313" key="7">
    <source>
        <dbReference type="Proteomes" id="UP000316639"/>
    </source>
</evidence>
<dbReference type="NCBIfam" id="TIGR01409">
    <property type="entry name" value="TAT_signal_seq"/>
    <property type="match status" value="1"/>
</dbReference>
<accession>A0A563EIR3</accession>
<evidence type="ECO:0000256" key="1">
    <source>
        <dbReference type="ARBA" id="ARBA00008834"/>
    </source>
</evidence>
<evidence type="ECO:0000256" key="3">
    <source>
        <dbReference type="ARBA" id="ARBA00023295"/>
    </source>
</evidence>
<feature type="chain" id="PRO_5021931161" evidence="5">
    <location>
        <begin position="29"/>
        <end position="461"/>
    </location>
</feature>
<evidence type="ECO:0000256" key="5">
    <source>
        <dbReference type="SAM" id="SignalP"/>
    </source>
</evidence>
<evidence type="ECO:0000256" key="4">
    <source>
        <dbReference type="RuleBase" id="RU361169"/>
    </source>
</evidence>
<dbReference type="PANTHER" id="PTHR31339">
    <property type="entry name" value="PECTIN LYASE-RELATED"/>
    <property type="match status" value="1"/>
</dbReference>
<dbReference type="AlphaFoldDB" id="A0A563EIR3"/>
<dbReference type="InterPro" id="IPR006311">
    <property type="entry name" value="TAT_signal"/>
</dbReference>
<comment type="caution">
    <text evidence="6">The sequence shown here is derived from an EMBL/GenBank/DDBJ whole genome shotgun (WGS) entry which is preliminary data.</text>
</comment>
<dbReference type="PROSITE" id="PS51318">
    <property type="entry name" value="TAT"/>
    <property type="match status" value="1"/>
</dbReference>
<dbReference type="RefSeq" id="WP_146358579.1">
    <property type="nucleotide sequence ID" value="NZ_VOBR01000032.1"/>
</dbReference>
<dbReference type="InterPro" id="IPR051801">
    <property type="entry name" value="GH28_Enzymes"/>
</dbReference>
<organism evidence="6 7">
    <name type="scientific">Lentzea tibetensis</name>
    <dbReference type="NCBI Taxonomy" id="2591470"/>
    <lineage>
        <taxon>Bacteria</taxon>
        <taxon>Bacillati</taxon>
        <taxon>Actinomycetota</taxon>
        <taxon>Actinomycetes</taxon>
        <taxon>Pseudonocardiales</taxon>
        <taxon>Pseudonocardiaceae</taxon>
        <taxon>Lentzea</taxon>
    </lineage>
</organism>
<keyword evidence="5" id="KW-0732">Signal</keyword>